<dbReference type="InterPro" id="IPR029069">
    <property type="entry name" value="HotDog_dom_sf"/>
</dbReference>
<dbReference type="STRING" id="857265.WG78_05555"/>
<dbReference type="Gene3D" id="3.10.129.10">
    <property type="entry name" value="Hotdog Thioesterase"/>
    <property type="match status" value="1"/>
</dbReference>
<organism evidence="1 2">
    <name type="scientific">Amantichitinum ursilacus</name>
    <dbReference type="NCBI Taxonomy" id="857265"/>
    <lineage>
        <taxon>Bacteria</taxon>
        <taxon>Pseudomonadati</taxon>
        <taxon>Pseudomonadota</taxon>
        <taxon>Betaproteobacteria</taxon>
        <taxon>Neisseriales</taxon>
        <taxon>Chitinibacteraceae</taxon>
        <taxon>Amantichitinum</taxon>
    </lineage>
</organism>
<comment type="caution">
    <text evidence="1">The sequence shown here is derived from an EMBL/GenBank/DDBJ whole genome shotgun (WGS) entry which is preliminary data.</text>
</comment>
<dbReference type="RefSeq" id="WP_053936797.1">
    <property type="nucleotide sequence ID" value="NZ_LAQT01000003.1"/>
</dbReference>
<dbReference type="PIRSF" id="PIRSF020565">
    <property type="entry name" value="3Ho_Ac_ACP_DH_prd"/>
    <property type="match status" value="1"/>
</dbReference>
<protein>
    <recommendedName>
        <fullName evidence="3">(3R)-hydroxymyristoyl-ACP dehydratase</fullName>
    </recommendedName>
</protein>
<dbReference type="InterPro" id="IPR016776">
    <property type="entry name" value="ApeP-like_dehydratase"/>
</dbReference>
<sequence>MKPHSFPIADLVPHAGPMLLLDALISVDSHTLTARVTPRADGLFDLNGEVGAWLGLEYMAQTTAALAGWNGLQRGETPRVGFILGTRRYITHVAGFAVGQPLLITATREFEADNGIAVTQCRITSPDGTLLAEAMISAYQPDDLAAYLKEHA</sequence>
<dbReference type="Proteomes" id="UP000037939">
    <property type="component" value="Unassembled WGS sequence"/>
</dbReference>
<evidence type="ECO:0008006" key="3">
    <source>
        <dbReference type="Google" id="ProtNLM"/>
    </source>
</evidence>
<gene>
    <name evidence="1" type="ORF">WG78_05555</name>
</gene>
<dbReference type="EMBL" id="LAQT01000003">
    <property type="protein sequence ID" value="KPC54090.1"/>
    <property type="molecule type" value="Genomic_DNA"/>
</dbReference>
<keyword evidence="2" id="KW-1185">Reference proteome</keyword>
<dbReference type="OrthoDB" id="9800188at2"/>
<accession>A0A0N1JT94</accession>
<proteinExistence type="predicted"/>
<dbReference type="SUPFAM" id="SSF54637">
    <property type="entry name" value="Thioesterase/thiol ester dehydrase-isomerase"/>
    <property type="match status" value="1"/>
</dbReference>
<dbReference type="AlphaFoldDB" id="A0A0N1JT94"/>
<name>A0A0N1JT94_9NEIS</name>
<evidence type="ECO:0000313" key="2">
    <source>
        <dbReference type="Proteomes" id="UP000037939"/>
    </source>
</evidence>
<dbReference type="Pfam" id="PF22817">
    <property type="entry name" value="ApeP-like"/>
    <property type="match status" value="1"/>
</dbReference>
<evidence type="ECO:0000313" key="1">
    <source>
        <dbReference type="EMBL" id="KPC54090.1"/>
    </source>
</evidence>
<reference evidence="1 2" key="1">
    <citation type="submission" date="2015-07" db="EMBL/GenBank/DDBJ databases">
        <title>Draft genome sequence of the Amantichitinum ursilacus IGB-41, a new chitin-degrading bacterium.</title>
        <authorList>
            <person name="Kirstahler P."/>
            <person name="Guenther M."/>
            <person name="Grumaz C."/>
            <person name="Rupp S."/>
            <person name="Zibek S."/>
            <person name="Sohn K."/>
        </authorList>
    </citation>
    <scope>NUCLEOTIDE SEQUENCE [LARGE SCALE GENOMIC DNA]</scope>
    <source>
        <strain evidence="1 2">IGB-41</strain>
    </source>
</reference>